<feature type="chain" id="PRO_5042332657" description="Lipoprotein" evidence="1">
    <location>
        <begin position="20"/>
        <end position="216"/>
    </location>
</feature>
<gene>
    <name evidence="3" type="ORF">DXC39_00585</name>
    <name evidence="2" type="ORF">ERS852407_00348</name>
</gene>
<evidence type="ECO:0000313" key="4">
    <source>
        <dbReference type="Proteomes" id="UP000095651"/>
    </source>
</evidence>
<sequence>MKKLYFFAFTLTIVLWVAACSDGKSTLPDDNSNIVLFQLTPSANGVEEFLEISEIKMLYQNEFCYNVTPQTISDEYGFQIFKLDQCCAGFLLYENEIYTLGEYFGGLGITSFAVADIDQNGKSELYFTYSWGSGIHRSLAGYFDTHNKEVVLFDYSYFNKDMVFVNENHSLSLYEADVDVKSFVDISLLQGEEKVGDIVFDSDKIQLITSQEANSG</sequence>
<dbReference type="AlphaFoldDB" id="A0A173XAP6"/>
<dbReference type="EMBL" id="CYZE01000001">
    <property type="protein sequence ID" value="CUN48882.1"/>
    <property type="molecule type" value="Genomic_DNA"/>
</dbReference>
<protein>
    <recommendedName>
        <fullName evidence="6">Lipoprotein</fullName>
    </recommendedName>
</protein>
<proteinExistence type="predicted"/>
<evidence type="ECO:0000313" key="5">
    <source>
        <dbReference type="Proteomes" id="UP000261257"/>
    </source>
</evidence>
<feature type="signal peptide" evidence="1">
    <location>
        <begin position="1"/>
        <end position="19"/>
    </location>
</feature>
<reference evidence="3 5" key="2">
    <citation type="submission" date="2018-08" db="EMBL/GenBank/DDBJ databases">
        <title>A genome reference for cultivated species of the human gut microbiota.</title>
        <authorList>
            <person name="Zou Y."/>
            <person name="Xue W."/>
            <person name="Luo G."/>
        </authorList>
    </citation>
    <scope>NUCLEOTIDE SEQUENCE [LARGE SCALE GENOMIC DNA]</scope>
    <source>
        <strain evidence="3 5">TF05-11AC</strain>
    </source>
</reference>
<evidence type="ECO:0000256" key="1">
    <source>
        <dbReference type="SAM" id="SignalP"/>
    </source>
</evidence>
<organism evidence="2 4">
    <name type="scientific">Hungatella hathewayi</name>
    <dbReference type="NCBI Taxonomy" id="154046"/>
    <lineage>
        <taxon>Bacteria</taxon>
        <taxon>Bacillati</taxon>
        <taxon>Bacillota</taxon>
        <taxon>Clostridia</taxon>
        <taxon>Lachnospirales</taxon>
        <taxon>Lachnospiraceae</taxon>
        <taxon>Hungatella</taxon>
    </lineage>
</organism>
<evidence type="ECO:0000313" key="3">
    <source>
        <dbReference type="EMBL" id="RGM08501.1"/>
    </source>
</evidence>
<dbReference type="Proteomes" id="UP000261257">
    <property type="component" value="Unassembled WGS sequence"/>
</dbReference>
<dbReference type="Proteomes" id="UP000095651">
    <property type="component" value="Unassembled WGS sequence"/>
</dbReference>
<name>A0A173XAP6_9FIRM</name>
<dbReference type="EMBL" id="QSSQ01000001">
    <property type="protein sequence ID" value="RGM08501.1"/>
    <property type="molecule type" value="Genomic_DNA"/>
</dbReference>
<evidence type="ECO:0008006" key="6">
    <source>
        <dbReference type="Google" id="ProtNLM"/>
    </source>
</evidence>
<dbReference type="PROSITE" id="PS51257">
    <property type="entry name" value="PROKAR_LIPOPROTEIN"/>
    <property type="match status" value="1"/>
</dbReference>
<keyword evidence="1" id="KW-0732">Signal</keyword>
<accession>A0A173XAP6</accession>
<reference evidence="2 4" key="1">
    <citation type="submission" date="2015-09" db="EMBL/GenBank/DDBJ databases">
        <authorList>
            <consortium name="Pathogen Informatics"/>
        </authorList>
    </citation>
    <scope>NUCLEOTIDE SEQUENCE [LARGE SCALE GENOMIC DNA]</scope>
    <source>
        <strain evidence="2 4">2789STDY5608850</strain>
    </source>
</reference>
<dbReference type="RefSeq" id="WP_055652755.1">
    <property type="nucleotide sequence ID" value="NZ_CABIXC010000001.1"/>
</dbReference>
<evidence type="ECO:0000313" key="2">
    <source>
        <dbReference type="EMBL" id="CUN48882.1"/>
    </source>
</evidence>